<accession>A0A6L2KFK7</accession>
<gene>
    <name evidence="1" type="ORF">Tci_019450</name>
</gene>
<sequence>MCRALVFDGFLSPKGRGSEKGVKEKSNDQVHAKMTSILNVENSKPGIQVDANTLGADFGNATQADQNMQLDHNLGGPTASISTSQGNKCPITTNNKDHLSFSKMVTGEPSKKIVNFRTCTSRLVIGRYGCVFGVKTRSKYGLVKSMMNSANGLFFFKFSSKDGMYSMLKNGPRYIRKFSEDGLSAIATKLDTPLMLDSYKSAMCTESWGMSIFARTMIELWSDVELKDTIVVDVSKLVVKVDMVPELVGTMKENKMDDEYDPNNDALYDGHDMSENLQAICDDWGIKVRGRTKK</sequence>
<evidence type="ECO:0008006" key="2">
    <source>
        <dbReference type="Google" id="ProtNLM"/>
    </source>
</evidence>
<proteinExistence type="predicted"/>
<dbReference type="EMBL" id="BKCJ010002275">
    <property type="protein sequence ID" value="GEU47472.1"/>
    <property type="molecule type" value="Genomic_DNA"/>
</dbReference>
<protein>
    <recommendedName>
        <fullName evidence="2">DUF4283 domain-containing protein</fullName>
    </recommendedName>
</protein>
<evidence type="ECO:0000313" key="1">
    <source>
        <dbReference type="EMBL" id="GEU47472.1"/>
    </source>
</evidence>
<reference evidence="1" key="1">
    <citation type="journal article" date="2019" name="Sci. Rep.">
        <title>Draft genome of Tanacetum cinerariifolium, the natural source of mosquito coil.</title>
        <authorList>
            <person name="Yamashiro T."/>
            <person name="Shiraishi A."/>
            <person name="Satake H."/>
            <person name="Nakayama K."/>
        </authorList>
    </citation>
    <scope>NUCLEOTIDE SEQUENCE</scope>
</reference>
<dbReference type="AlphaFoldDB" id="A0A6L2KFK7"/>
<organism evidence="1">
    <name type="scientific">Tanacetum cinerariifolium</name>
    <name type="common">Dalmatian daisy</name>
    <name type="synonym">Chrysanthemum cinerariifolium</name>
    <dbReference type="NCBI Taxonomy" id="118510"/>
    <lineage>
        <taxon>Eukaryota</taxon>
        <taxon>Viridiplantae</taxon>
        <taxon>Streptophyta</taxon>
        <taxon>Embryophyta</taxon>
        <taxon>Tracheophyta</taxon>
        <taxon>Spermatophyta</taxon>
        <taxon>Magnoliopsida</taxon>
        <taxon>eudicotyledons</taxon>
        <taxon>Gunneridae</taxon>
        <taxon>Pentapetalae</taxon>
        <taxon>asterids</taxon>
        <taxon>campanulids</taxon>
        <taxon>Asterales</taxon>
        <taxon>Asteraceae</taxon>
        <taxon>Asteroideae</taxon>
        <taxon>Anthemideae</taxon>
        <taxon>Anthemidinae</taxon>
        <taxon>Tanacetum</taxon>
    </lineage>
</organism>
<comment type="caution">
    <text evidence="1">The sequence shown here is derived from an EMBL/GenBank/DDBJ whole genome shotgun (WGS) entry which is preliminary data.</text>
</comment>
<name>A0A6L2KFK7_TANCI</name>